<proteinExistence type="inferred from homology"/>
<evidence type="ECO:0000256" key="1">
    <source>
        <dbReference type="ARBA" id="ARBA00009437"/>
    </source>
</evidence>
<dbReference type="OrthoDB" id="5495633at2"/>
<comment type="caution">
    <text evidence="5">The sequence shown here is derived from an EMBL/GenBank/DDBJ whole genome shotgun (WGS) entry which is preliminary data.</text>
</comment>
<dbReference type="InterPro" id="IPR050389">
    <property type="entry name" value="LysR-type_TF"/>
</dbReference>
<evidence type="ECO:0008006" key="7">
    <source>
        <dbReference type="Google" id="ProtNLM"/>
    </source>
</evidence>
<protein>
    <recommendedName>
        <fullName evidence="7">LysR family transcriptional regulator</fullName>
    </recommendedName>
</protein>
<sequence>MPQIIRRTDWMVTVPQRVAQLFSERDEFAIYPLPVQLPEVEVTVHWHEAFDADEGNRWFRALIVDALHED</sequence>
<gene>
    <name evidence="5" type="ORF">FAZ69_21100</name>
</gene>
<dbReference type="EMBL" id="SWJE01000011">
    <property type="protein sequence ID" value="TKC86345.1"/>
    <property type="molecule type" value="Genomic_DNA"/>
</dbReference>
<keyword evidence="4" id="KW-0804">Transcription</keyword>
<dbReference type="Gene3D" id="3.40.190.10">
    <property type="entry name" value="Periplasmic binding protein-like II"/>
    <property type="match status" value="2"/>
</dbReference>
<evidence type="ECO:0000313" key="6">
    <source>
        <dbReference type="Proteomes" id="UP000305539"/>
    </source>
</evidence>
<reference evidence="5 6" key="1">
    <citation type="submission" date="2019-04" db="EMBL/GenBank/DDBJ databases">
        <title>Trinickia sp. 7GSK02, isolated from subtropical forest soil.</title>
        <authorList>
            <person name="Gao Z.-H."/>
            <person name="Qiu L.-H."/>
        </authorList>
    </citation>
    <scope>NUCLEOTIDE SEQUENCE [LARGE SCALE GENOMIC DNA]</scope>
    <source>
        <strain evidence="5 6">7GSK02</strain>
    </source>
</reference>
<comment type="similarity">
    <text evidence="1">Belongs to the LysR transcriptional regulatory family.</text>
</comment>
<evidence type="ECO:0000256" key="4">
    <source>
        <dbReference type="ARBA" id="ARBA00023163"/>
    </source>
</evidence>
<keyword evidence="3" id="KW-0238">DNA-binding</keyword>
<dbReference type="SUPFAM" id="SSF53850">
    <property type="entry name" value="Periplasmic binding protein-like II"/>
    <property type="match status" value="1"/>
</dbReference>
<dbReference type="PANTHER" id="PTHR30118">
    <property type="entry name" value="HTH-TYPE TRANSCRIPTIONAL REGULATOR LEUO-RELATED"/>
    <property type="match status" value="1"/>
</dbReference>
<organism evidence="5 6">
    <name type="scientific">Trinickia terrae</name>
    <dbReference type="NCBI Taxonomy" id="2571161"/>
    <lineage>
        <taxon>Bacteria</taxon>
        <taxon>Pseudomonadati</taxon>
        <taxon>Pseudomonadota</taxon>
        <taxon>Betaproteobacteria</taxon>
        <taxon>Burkholderiales</taxon>
        <taxon>Burkholderiaceae</taxon>
        <taxon>Trinickia</taxon>
    </lineage>
</organism>
<keyword evidence="6" id="KW-1185">Reference proteome</keyword>
<evidence type="ECO:0000256" key="3">
    <source>
        <dbReference type="ARBA" id="ARBA00023125"/>
    </source>
</evidence>
<evidence type="ECO:0000256" key="2">
    <source>
        <dbReference type="ARBA" id="ARBA00023015"/>
    </source>
</evidence>
<keyword evidence="2" id="KW-0805">Transcription regulation</keyword>
<evidence type="ECO:0000313" key="5">
    <source>
        <dbReference type="EMBL" id="TKC86345.1"/>
    </source>
</evidence>
<accession>A0A4U1HX98</accession>
<dbReference type="Proteomes" id="UP000305539">
    <property type="component" value="Unassembled WGS sequence"/>
</dbReference>
<dbReference type="RefSeq" id="WP_136897028.1">
    <property type="nucleotide sequence ID" value="NZ_SWJE01000011.1"/>
</dbReference>
<dbReference type="AlphaFoldDB" id="A0A4U1HX98"/>
<dbReference type="GO" id="GO:0003677">
    <property type="term" value="F:DNA binding"/>
    <property type="evidence" value="ECO:0007669"/>
    <property type="project" value="UniProtKB-KW"/>
</dbReference>
<name>A0A4U1HX98_9BURK</name>
<dbReference type="PANTHER" id="PTHR30118:SF15">
    <property type="entry name" value="TRANSCRIPTIONAL REGULATORY PROTEIN"/>
    <property type="match status" value="1"/>
</dbReference>